<dbReference type="EMBL" id="FO082047">
    <property type="protein sequence ID" value="CCE85433.1"/>
    <property type="molecule type" value="Genomic_DNA"/>
</dbReference>
<dbReference type="Proteomes" id="UP000005222">
    <property type="component" value="Chromosome M"/>
</dbReference>
<dbReference type="InParanoid" id="G8Y415"/>
<evidence type="ECO:0000256" key="1">
    <source>
        <dbReference type="SAM" id="MobiDB-lite"/>
    </source>
</evidence>
<reference evidence="2 3" key="1">
    <citation type="journal article" date="2012" name="G3 (Bethesda)">
        <title>Pichia sorbitophila, an interspecies yeast hybrid reveals early steps of genome resolution following polyploidization.</title>
        <authorList>
            <person name="Leh Louis V."/>
            <person name="Despons L."/>
            <person name="Friedrich A."/>
            <person name="Martin T."/>
            <person name="Durrens P."/>
            <person name="Casaregola S."/>
            <person name="Neuveglise C."/>
            <person name="Fairhead C."/>
            <person name="Marck C."/>
            <person name="Cruz J.A."/>
            <person name="Straub M.L."/>
            <person name="Kugler V."/>
            <person name="Sacerdot C."/>
            <person name="Uzunov Z."/>
            <person name="Thierry A."/>
            <person name="Weiss S."/>
            <person name="Bleykasten C."/>
            <person name="De Montigny J."/>
            <person name="Jacques N."/>
            <person name="Jung P."/>
            <person name="Lemaire M."/>
            <person name="Mallet S."/>
            <person name="Morel G."/>
            <person name="Richard G.F."/>
            <person name="Sarkar A."/>
            <person name="Savel G."/>
            <person name="Schacherer J."/>
            <person name="Seret M.L."/>
            <person name="Talla E."/>
            <person name="Samson G."/>
            <person name="Jubin C."/>
            <person name="Poulain J."/>
            <person name="Vacherie B."/>
            <person name="Barbe V."/>
            <person name="Pelletier E."/>
            <person name="Sherman D.J."/>
            <person name="Westhof E."/>
            <person name="Weissenbach J."/>
            <person name="Baret P.V."/>
            <person name="Wincker P."/>
            <person name="Gaillardin C."/>
            <person name="Dujon B."/>
            <person name="Souciet J.L."/>
        </authorList>
    </citation>
    <scope>NUCLEOTIDE SEQUENCE [LARGE SCALE GENOMIC DNA]</scope>
    <source>
        <strain evidence="3">ATCC MYA-4447 / BCRC 22081 / CBS 7064 / NBRC 10061 / NRRL Y-12695</strain>
    </source>
</reference>
<feature type="compositionally biased region" description="Low complexity" evidence="1">
    <location>
        <begin position="279"/>
        <end position="299"/>
    </location>
</feature>
<dbReference type="OrthoDB" id="2530523at2759"/>
<evidence type="ECO:0000313" key="3">
    <source>
        <dbReference type="Proteomes" id="UP000005222"/>
    </source>
</evidence>
<dbReference type="AlphaFoldDB" id="G8Y415"/>
<feature type="compositionally biased region" description="Polar residues" evidence="1">
    <location>
        <begin position="222"/>
        <end position="269"/>
    </location>
</feature>
<protein>
    <submittedName>
        <fullName evidence="2">Piso0_005029 protein</fullName>
    </submittedName>
</protein>
<dbReference type="STRING" id="559304.G8Y415"/>
<feature type="region of interest" description="Disordered" evidence="1">
    <location>
        <begin position="148"/>
        <end position="321"/>
    </location>
</feature>
<name>G8Y415_PICSO</name>
<dbReference type="HOGENOM" id="CLU_083386_0_0_1"/>
<proteinExistence type="predicted"/>
<feature type="compositionally biased region" description="Polar residues" evidence="1">
    <location>
        <begin position="180"/>
        <end position="206"/>
    </location>
</feature>
<feature type="compositionally biased region" description="Polar residues" evidence="1">
    <location>
        <begin position="148"/>
        <end position="168"/>
    </location>
</feature>
<dbReference type="eggNOG" id="ENOG502SDPA">
    <property type="taxonomic scope" value="Eukaryota"/>
</dbReference>
<accession>G8Y415</accession>
<evidence type="ECO:0000313" key="2">
    <source>
        <dbReference type="EMBL" id="CCE85433.1"/>
    </source>
</evidence>
<feature type="compositionally biased region" description="Polar residues" evidence="1">
    <location>
        <begin position="300"/>
        <end position="315"/>
    </location>
</feature>
<organism evidence="2 3">
    <name type="scientific">Pichia sorbitophila (strain ATCC MYA-4447 / BCRC 22081 / CBS 7064 / NBRC 10061 / NRRL Y-12695)</name>
    <name type="common">Hybrid yeast</name>
    <dbReference type="NCBI Taxonomy" id="559304"/>
    <lineage>
        <taxon>Eukaryota</taxon>
        <taxon>Fungi</taxon>
        <taxon>Dikarya</taxon>
        <taxon>Ascomycota</taxon>
        <taxon>Saccharomycotina</taxon>
        <taxon>Pichiomycetes</taxon>
        <taxon>Debaryomycetaceae</taxon>
        <taxon>Millerozyma</taxon>
    </lineage>
</organism>
<keyword evidence="3" id="KW-1185">Reference proteome</keyword>
<gene>
    <name evidence="2" type="primary">Piso0_005029</name>
    <name evidence="2" type="ORF">GNLVRS01_PISO0M06172g</name>
</gene>
<sequence length="321" mass="36237">MNFTVNTGYHFRIMNNQAGSKSPLVLDRERVTCLLLINAHLMKKSVNIYSNILTNQQSMQQISPQNKQLIVESYQNCTRRLHCNLAVLSYIHEKYHNEPNSSSQNRAQFPIIMSAPQDMPELNQLYAKLQELYPEALQFLKMKIQQMRQHAQGQMRPNSNSPSVSQPLQHYDSPLMGQQKPGSQFQAPDPLSNQSPQPGFQNMSNFPPQQPQTQPQLMPNRIPSNSGVMSSSYMENTQPHPNNNPSSFFTPQDSQQGQNILGFNSQRFQSPVPGNMAMQPQEPQGPPSSSISPQQILQQMHGNQSNNSGLQNDTISGIDMF</sequence>